<dbReference type="AlphaFoldDB" id="A0A9W7E5T2"/>
<sequence length="116" mass="12455">MMAAVKAADPNALLIAIASFNLHLYHCATPKTEGRPGVAHKTVLCAKILIEAGCVHQANEDGGTPFGNAVDAANIPLIDYYTELAYEKLAPPYLVDMNENHYDEPPEFMAKGLVSA</sequence>
<accession>A0A9W7E5T2</accession>
<dbReference type="Proteomes" id="UP001165122">
    <property type="component" value="Unassembled WGS sequence"/>
</dbReference>
<evidence type="ECO:0000313" key="1">
    <source>
        <dbReference type="EMBL" id="GMH63553.1"/>
    </source>
</evidence>
<organism evidence="1 2">
    <name type="scientific">Triparma laevis f. longispina</name>
    <dbReference type="NCBI Taxonomy" id="1714387"/>
    <lineage>
        <taxon>Eukaryota</taxon>
        <taxon>Sar</taxon>
        <taxon>Stramenopiles</taxon>
        <taxon>Ochrophyta</taxon>
        <taxon>Bolidophyceae</taxon>
        <taxon>Parmales</taxon>
        <taxon>Triparmaceae</taxon>
        <taxon>Triparma</taxon>
    </lineage>
</organism>
<keyword evidence="2" id="KW-1185">Reference proteome</keyword>
<reference evidence="2" key="1">
    <citation type="journal article" date="2023" name="Commun. Biol.">
        <title>Genome analysis of Parmales, the sister group of diatoms, reveals the evolutionary specialization of diatoms from phago-mixotrophs to photoautotrophs.</title>
        <authorList>
            <person name="Ban H."/>
            <person name="Sato S."/>
            <person name="Yoshikawa S."/>
            <person name="Yamada K."/>
            <person name="Nakamura Y."/>
            <person name="Ichinomiya M."/>
            <person name="Sato N."/>
            <person name="Blanc-Mathieu R."/>
            <person name="Endo H."/>
            <person name="Kuwata A."/>
            <person name="Ogata H."/>
        </authorList>
    </citation>
    <scope>NUCLEOTIDE SEQUENCE [LARGE SCALE GENOMIC DNA]</scope>
    <source>
        <strain evidence="2">NIES 3700</strain>
    </source>
</reference>
<evidence type="ECO:0000313" key="2">
    <source>
        <dbReference type="Proteomes" id="UP001165122"/>
    </source>
</evidence>
<name>A0A9W7E5T2_9STRA</name>
<gene>
    <name evidence="1" type="ORF">TrLO_g16007</name>
</gene>
<dbReference type="EMBL" id="BRXW01000532">
    <property type="protein sequence ID" value="GMH63553.1"/>
    <property type="molecule type" value="Genomic_DNA"/>
</dbReference>
<proteinExistence type="predicted"/>
<protein>
    <submittedName>
        <fullName evidence="1">Uncharacterized protein</fullName>
    </submittedName>
</protein>
<comment type="caution">
    <text evidence="1">The sequence shown here is derived from an EMBL/GenBank/DDBJ whole genome shotgun (WGS) entry which is preliminary data.</text>
</comment>